<evidence type="ECO:0000313" key="8">
    <source>
        <dbReference type="Proteomes" id="UP000602076"/>
    </source>
</evidence>
<evidence type="ECO:0000256" key="2">
    <source>
        <dbReference type="ARBA" id="ARBA00010350"/>
    </source>
</evidence>
<feature type="transmembrane region" description="Helical" evidence="6">
    <location>
        <begin position="12"/>
        <end position="35"/>
    </location>
</feature>
<evidence type="ECO:0000256" key="1">
    <source>
        <dbReference type="ARBA" id="ARBA00004141"/>
    </source>
</evidence>
<accession>A0A927CXU9</accession>
<dbReference type="GO" id="GO:0016020">
    <property type="term" value="C:membrane"/>
    <property type="evidence" value="ECO:0007669"/>
    <property type="project" value="UniProtKB-SubCell"/>
</dbReference>
<dbReference type="EMBL" id="JACXSI010000022">
    <property type="protein sequence ID" value="MBD3108702.1"/>
    <property type="molecule type" value="Genomic_DNA"/>
</dbReference>
<keyword evidence="4 6" id="KW-1133">Transmembrane helix</keyword>
<evidence type="ECO:0000313" key="7">
    <source>
        <dbReference type="EMBL" id="MBD3108702.1"/>
    </source>
</evidence>
<dbReference type="RefSeq" id="WP_190998239.1">
    <property type="nucleotide sequence ID" value="NZ_JACXSI010000022.1"/>
</dbReference>
<dbReference type="PANTHER" id="PTHR23291:SF50">
    <property type="entry name" value="PROTEIN LIFEGUARD 4"/>
    <property type="match status" value="1"/>
</dbReference>
<protein>
    <submittedName>
        <fullName evidence="7">Bax inhibitor-1 family protein</fullName>
    </submittedName>
</protein>
<sequence length="216" mass="23996">MHDSNKNLITRSVLPKFAGSLVIALIGMIIGFLFIPPAIAVLMPFVVIVLLIISFFVKLRKRKSGFSSNLTLKTVYFFVILMGIGVYPSIAFYISDIGAELVLLAFGITTVLFSVLAIYAYISKQNFSSLGGFLFIALIALILLNVADIWIQTDIFHIGLSFAGILIFSGYVLYDISRMKDAAFTEDEVPEAVLDLFLDFLNIFLDVLRLISIFKD</sequence>
<comment type="subcellular location">
    <subcellularLocation>
        <location evidence="1">Membrane</location>
        <topology evidence="1">Multi-pass membrane protein</topology>
    </subcellularLocation>
</comment>
<feature type="transmembrane region" description="Helical" evidence="6">
    <location>
        <begin position="155"/>
        <end position="174"/>
    </location>
</feature>
<keyword evidence="8" id="KW-1185">Reference proteome</keyword>
<evidence type="ECO:0000256" key="6">
    <source>
        <dbReference type="RuleBase" id="RU004379"/>
    </source>
</evidence>
<reference evidence="7" key="1">
    <citation type="submission" date="2020-09" db="EMBL/GenBank/DDBJ databases">
        <title>Bacillus faecalis sp. nov., a moderately halophilic bacterium isolated from cow faeces.</title>
        <authorList>
            <person name="Jiang L."/>
            <person name="Lee J."/>
        </authorList>
    </citation>
    <scope>NUCLEOTIDE SEQUENCE</scope>
    <source>
        <strain evidence="7">AGMB 02131</strain>
    </source>
</reference>
<evidence type="ECO:0000256" key="3">
    <source>
        <dbReference type="ARBA" id="ARBA00022692"/>
    </source>
</evidence>
<keyword evidence="3 6" id="KW-0812">Transmembrane</keyword>
<evidence type="ECO:0000256" key="4">
    <source>
        <dbReference type="ARBA" id="ARBA00022989"/>
    </source>
</evidence>
<evidence type="ECO:0000256" key="5">
    <source>
        <dbReference type="ARBA" id="ARBA00023136"/>
    </source>
</evidence>
<name>A0A927CXU9_9BACI</name>
<feature type="transmembrane region" description="Helical" evidence="6">
    <location>
        <begin position="129"/>
        <end position="149"/>
    </location>
</feature>
<gene>
    <name evidence="7" type="ORF">IEO70_10015</name>
</gene>
<keyword evidence="5 6" id="KW-0472">Membrane</keyword>
<feature type="transmembrane region" description="Helical" evidence="6">
    <location>
        <begin position="41"/>
        <end position="59"/>
    </location>
</feature>
<dbReference type="Proteomes" id="UP000602076">
    <property type="component" value="Unassembled WGS sequence"/>
</dbReference>
<feature type="transmembrane region" description="Helical" evidence="6">
    <location>
        <begin position="101"/>
        <end position="122"/>
    </location>
</feature>
<feature type="transmembrane region" description="Helical" evidence="6">
    <location>
        <begin position="75"/>
        <end position="95"/>
    </location>
</feature>
<comment type="similarity">
    <text evidence="2 6">Belongs to the BI1 family.</text>
</comment>
<comment type="caution">
    <text evidence="7">The sequence shown here is derived from an EMBL/GenBank/DDBJ whole genome shotgun (WGS) entry which is preliminary data.</text>
</comment>
<proteinExistence type="inferred from homology"/>
<dbReference type="InterPro" id="IPR006214">
    <property type="entry name" value="Bax_inhibitor_1-related"/>
</dbReference>
<dbReference type="Pfam" id="PF01027">
    <property type="entry name" value="Bax1-I"/>
    <property type="match status" value="1"/>
</dbReference>
<dbReference type="PANTHER" id="PTHR23291">
    <property type="entry name" value="BAX INHIBITOR-RELATED"/>
    <property type="match status" value="1"/>
</dbReference>
<dbReference type="AlphaFoldDB" id="A0A927CXU9"/>
<organism evidence="7 8">
    <name type="scientific">Peribacillus faecalis</name>
    <dbReference type="NCBI Taxonomy" id="2772559"/>
    <lineage>
        <taxon>Bacteria</taxon>
        <taxon>Bacillati</taxon>
        <taxon>Bacillota</taxon>
        <taxon>Bacilli</taxon>
        <taxon>Bacillales</taxon>
        <taxon>Bacillaceae</taxon>
        <taxon>Peribacillus</taxon>
    </lineage>
</organism>